<dbReference type="Proteomes" id="UP000694257">
    <property type="component" value="Chromosome"/>
</dbReference>
<evidence type="ECO:0008006" key="3">
    <source>
        <dbReference type="Google" id="ProtNLM"/>
    </source>
</evidence>
<evidence type="ECO:0000313" key="2">
    <source>
        <dbReference type="Proteomes" id="UP000694257"/>
    </source>
</evidence>
<gene>
    <name evidence="1" type="ORF">KV110_33450</name>
</gene>
<reference evidence="1 2" key="1">
    <citation type="submission" date="2021-07" db="EMBL/GenBank/DDBJ databases">
        <title>Whole Genome Sequence of Nocardia Iowensis.</title>
        <authorList>
            <person name="Lamm A."/>
            <person name="Collins-Fairclough A.M."/>
            <person name="Bunk B."/>
            <person name="Sproer C."/>
        </authorList>
    </citation>
    <scope>NUCLEOTIDE SEQUENCE [LARGE SCALE GENOMIC DNA]</scope>
    <source>
        <strain evidence="1 2">NRRL 5646</strain>
    </source>
</reference>
<accession>A0ABX8RL08</accession>
<name>A0ABX8RL08_NOCIO</name>
<protein>
    <recommendedName>
        <fullName evidence="3">Phosphoadenosine phosphosulfate reductase</fullName>
    </recommendedName>
</protein>
<proteinExistence type="predicted"/>
<evidence type="ECO:0000313" key="1">
    <source>
        <dbReference type="EMBL" id="QXN90280.1"/>
    </source>
</evidence>
<dbReference type="RefSeq" id="WP_218471152.1">
    <property type="nucleotide sequence ID" value="NZ_BAABJN010000006.1"/>
</dbReference>
<dbReference type="EMBL" id="CP078145">
    <property type="protein sequence ID" value="QXN90280.1"/>
    <property type="molecule type" value="Genomic_DNA"/>
</dbReference>
<sequence>MPVISLPGYPTSTQLLDGLAEAGKPVILNFSRGKDSLAVWLELAARGIEVIPIHKSIVPGLKFIRADLDRYEQYFGTRIIDLPADSFWRMLSNLVFQPPERCAIIEAAELWVPTREEWDELMREAFAAPDTWILDGVRAADSATRMLAIKRWGAVKHRTRRQSPLWDWETREVWARIKNSGLEPSPDYRMFKRSIDGIRYDYLGPLRTHYPDDYQTILKWFPLADLEIFRAEVMHAAP</sequence>
<keyword evidence="2" id="KW-1185">Reference proteome</keyword>
<organism evidence="1 2">
    <name type="scientific">Nocardia iowensis</name>
    <dbReference type="NCBI Taxonomy" id="204891"/>
    <lineage>
        <taxon>Bacteria</taxon>
        <taxon>Bacillati</taxon>
        <taxon>Actinomycetota</taxon>
        <taxon>Actinomycetes</taxon>
        <taxon>Mycobacteriales</taxon>
        <taxon>Nocardiaceae</taxon>
        <taxon>Nocardia</taxon>
    </lineage>
</organism>